<dbReference type="AlphaFoldDB" id="A0A6L7F254"/>
<dbReference type="SUPFAM" id="SSF55781">
    <property type="entry name" value="GAF domain-like"/>
    <property type="match status" value="1"/>
</dbReference>
<feature type="domain" description="PPM-type phosphatase" evidence="3">
    <location>
        <begin position="186"/>
        <end position="397"/>
    </location>
</feature>
<dbReference type="Proteomes" id="UP000473325">
    <property type="component" value="Unassembled WGS sequence"/>
</dbReference>
<dbReference type="PANTHER" id="PTHR43156">
    <property type="entry name" value="STAGE II SPORULATION PROTEIN E-RELATED"/>
    <property type="match status" value="1"/>
</dbReference>
<accession>A0A6L7F254</accession>
<sequence>MAVHTDVRSTRTGREERRQRAVEALGLTENVREERFDRITRLARALFDVDASTVTVLDRDRAIYPGAAGYDGTPLPRQETLCDRATSEESLLVVPDATQDPRFDSLDIVTSGVISFYVGAPLRDGAGNVVGVLCAFDSAAKMPSPTQLKAFEDLAVWAQQELVGHAERRGARQVQTSLLPDRPLELDGWDVAGLCLPALAVGGDFYDYGVSHGVLHLGLGDVMGKGTGAALLGAGVRAAIRATHQEVVAGGDLGRSATRVARGLGADLERSGSFATVFEAAVDLCDGTVRSVDAGLGLVLVVRADGSCERQVGRGRPFGVLPDDTWEQQTFHLEPGDRLVVFSDGLLDLVDDQLRWWEPVGAMVGEAADTASLLAHVSALAAAHTALDDVTVLVVHRHAGAQGAA</sequence>
<evidence type="ECO:0000313" key="5">
    <source>
        <dbReference type="Proteomes" id="UP000473325"/>
    </source>
</evidence>
<evidence type="ECO:0000256" key="1">
    <source>
        <dbReference type="ARBA" id="ARBA00022801"/>
    </source>
</evidence>
<dbReference type="RefSeq" id="WP_160879128.1">
    <property type="nucleotide sequence ID" value="NZ_WUEK01000011.1"/>
</dbReference>
<dbReference type="Pfam" id="PF01590">
    <property type="entry name" value="GAF"/>
    <property type="match status" value="1"/>
</dbReference>
<evidence type="ECO:0000313" key="4">
    <source>
        <dbReference type="EMBL" id="MXG91191.1"/>
    </source>
</evidence>
<dbReference type="Pfam" id="PF07228">
    <property type="entry name" value="SpoIIE"/>
    <property type="match status" value="1"/>
</dbReference>
<evidence type="ECO:0000259" key="3">
    <source>
        <dbReference type="SMART" id="SM00331"/>
    </source>
</evidence>
<dbReference type="InterPro" id="IPR036457">
    <property type="entry name" value="PPM-type-like_dom_sf"/>
</dbReference>
<name>A0A6L7F254_9ACTN</name>
<dbReference type="SMART" id="SM00065">
    <property type="entry name" value="GAF"/>
    <property type="match status" value="1"/>
</dbReference>
<dbReference type="GO" id="GO:0016791">
    <property type="term" value="F:phosphatase activity"/>
    <property type="evidence" value="ECO:0007669"/>
    <property type="project" value="TreeGrafter"/>
</dbReference>
<keyword evidence="1" id="KW-0378">Hydrolase</keyword>
<dbReference type="SMART" id="SM00331">
    <property type="entry name" value="PP2C_SIG"/>
    <property type="match status" value="1"/>
</dbReference>
<keyword evidence="5" id="KW-1185">Reference proteome</keyword>
<protein>
    <submittedName>
        <fullName evidence="4">SpoIIE family protein phosphatase</fullName>
    </submittedName>
</protein>
<feature type="domain" description="GAF" evidence="2">
    <location>
        <begin position="31"/>
        <end position="172"/>
    </location>
</feature>
<evidence type="ECO:0000259" key="2">
    <source>
        <dbReference type="SMART" id="SM00065"/>
    </source>
</evidence>
<reference evidence="4 5" key="1">
    <citation type="submission" date="2019-12" db="EMBL/GenBank/DDBJ databases">
        <authorList>
            <person name="Kun Z."/>
        </authorList>
    </citation>
    <scope>NUCLEOTIDE SEQUENCE [LARGE SCALE GENOMIC DNA]</scope>
    <source>
        <strain evidence="4 5">YIM 123512</strain>
    </source>
</reference>
<dbReference type="InterPro" id="IPR029016">
    <property type="entry name" value="GAF-like_dom_sf"/>
</dbReference>
<comment type="caution">
    <text evidence="4">The sequence shown here is derived from an EMBL/GenBank/DDBJ whole genome shotgun (WGS) entry which is preliminary data.</text>
</comment>
<dbReference type="PANTHER" id="PTHR43156:SF2">
    <property type="entry name" value="STAGE II SPORULATION PROTEIN E"/>
    <property type="match status" value="1"/>
</dbReference>
<dbReference type="EMBL" id="WUEK01000011">
    <property type="protein sequence ID" value="MXG91191.1"/>
    <property type="molecule type" value="Genomic_DNA"/>
</dbReference>
<dbReference type="InterPro" id="IPR001932">
    <property type="entry name" value="PPM-type_phosphatase-like_dom"/>
</dbReference>
<gene>
    <name evidence="4" type="ORF">GRQ65_16705</name>
</gene>
<dbReference type="Gene3D" id="3.60.40.10">
    <property type="entry name" value="PPM-type phosphatase domain"/>
    <property type="match status" value="1"/>
</dbReference>
<proteinExistence type="predicted"/>
<dbReference type="InterPro" id="IPR003018">
    <property type="entry name" value="GAF"/>
</dbReference>
<organism evidence="4 5">
    <name type="scientific">Nocardioides flavescens</name>
    <dbReference type="NCBI Taxonomy" id="2691959"/>
    <lineage>
        <taxon>Bacteria</taxon>
        <taxon>Bacillati</taxon>
        <taxon>Actinomycetota</taxon>
        <taxon>Actinomycetes</taxon>
        <taxon>Propionibacteriales</taxon>
        <taxon>Nocardioidaceae</taxon>
        <taxon>Nocardioides</taxon>
    </lineage>
</organism>
<dbReference type="InterPro" id="IPR052016">
    <property type="entry name" value="Bact_Sigma-Reg"/>
</dbReference>
<dbReference type="SUPFAM" id="SSF81606">
    <property type="entry name" value="PP2C-like"/>
    <property type="match status" value="1"/>
</dbReference>
<dbReference type="Gene3D" id="3.30.450.40">
    <property type="match status" value="1"/>
</dbReference>